<dbReference type="PROSITE" id="PS50267">
    <property type="entry name" value="NA_NEUROTRAN_SYMP_3"/>
    <property type="match status" value="1"/>
</dbReference>
<feature type="compositionally biased region" description="Basic residues" evidence="15">
    <location>
        <begin position="868"/>
        <end position="880"/>
    </location>
</feature>
<dbReference type="GO" id="GO:0015874">
    <property type="term" value="P:norepinephrine transport"/>
    <property type="evidence" value="ECO:0007669"/>
    <property type="project" value="TreeGrafter"/>
</dbReference>
<evidence type="ECO:0000313" key="18">
    <source>
        <dbReference type="Proteomes" id="UP001321473"/>
    </source>
</evidence>
<feature type="compositionally biased region" description="Polar residues" evidence="15">
    <location>
        <begin position="1004"/>
        <end position="1022"/>
    </location>
</feature>
<evidence type="ECO:0000256" key="7">
    <source>
        <dbReference type="ARBA" id="ARBA00022775"/>
    </source>
</evidence>
<dbReference type="GO" id="GO:0006865">
    <property type="term" value="P:amino acid transport"/>
    <property type="evidence" value="ECO:0007669"/>
    <property type="project" value="TreeGrafter"/>
</dbReference>
<evidence type="ECO:0000256" key="9">
    <source>
        <dbReference type="ARBA" id="ARBA00022989"/>
    </source>
</evidence>
<dbReference type="InterPro" id="IPR037272">
    <property type="entry name" value="SNS_sf"/>
</dbReference>
<feature type="region of interest" description="Disordered" evidence="15">
    <location>
        <begin position="1157"/>
        <end position="1220"/>
    </location>
</feature>
<dbReference type="GO" id="GO:0030424">
    <property type="term" value="C:axon"/>
    <property type="evidence" value="ECO:0007669"/>
    <property type="project" value="TreeGrafter"/>
</dbReference>
<evidence type="ECO:0000256" key="15">
    <source>
        <dbReference type="SAM" id="MobiDB-lite"/>
    </source>
</evidence>
<dbReference type="GO" id="GO:0005330">
    <property type="term" value="F:dopamine:sodium symporter activity"/>
    <property type="evidence" value="ECO:0007669"/>
    <property type="project" value="TreeGrafter"/>
</dbReference>
<evidence type="ECO:0000256" key="3">
    <source>
        <dbReference type="ARBA" id="ARBA00022448"/>
    </source>
</evidence>
<evidence type="ECO:0000313" key="17">
    <source>
        <dbReference type="EMBL" id="KAK8786916.1"/>
    </source>
</evidence>
<evidence type="ECO:0000256" key="12">
    <source>
        <dbReference type="ARBA" id="ARBA00023157"/>
    </source>
</evidence>
<dbReference type="Proteomes" id="UP001321473">
    <property type="component" value="Unassembled WGS sequence"/>
</dbReference>
<evidence type="ECO:0000256" key="5">
    <source>
        <dbReference type="ARBA" id="ARBA00022692"/>
    </source>
</evidence>
<keyword evidence="7" id="KW-0532">Neurotransmitter transport</keyword>
<feature type="binding site" evidence="14">
    <location>
        <position position="42"/>
    </location>
    <ligand>
        <name>Na(+)</name>
        <dbReference type="ChEBI" id="CHEBI:29101"/>
        <label>1</label>
    </ligand>
</feature>
<dbReference type="PANTHER" id="PTHR11616">
    <property type="entry name" value="SODIUM/CHLORIDE DEPENDENT TRANSPORTER"/>
    <property type="match status" value="1"/>
</dbReference>
<proteinExistence type="inferred from homology"/>
<dbReference type="InterPro" id="IPR000175">
    <property type="entry name" value="Na/ntran_symport"/>
</dbReference>
<dbReference type="Pfam" id="PF00209">
    <property type="entry name" value="SNF"/>
    <property type="match status" value="1"/>
</dbReference>
<reference evidence="17 18" key="1">
    <citation type="journal article" date="2023" name="Arcadia Sci">
        <title>De novo assembly of a long-read Amblyomma americanum tick genome.</title>
        <authorList>
            <person name="Chou S."/>
            <person name="Poskanzer K.E."/>
            <person name="Rollins M."/>
            <person name="Thuy-Boun P.S."/>
        </authorList>
    </citation>
    <scope>NUCLEOTIDE SEQUENCE [LARGE SCALE GENOMIC DNA]</scope>
    <source>
        <strain evidence="17">F_SG_1</strain>
        <tissue evidence="17">Salivary glands</tissue>
    </source>
</reference>
<feature type="compositionally biased region" description="Low complexity" evidence="15">
    <location>
        <begin position="1023"/>
        <end position="1034"/>
    </location>
</feature>
<feature type="transmembrane region" description="Helical" evidence="16">
    <location>
        <begin position="369"/>
        <end position="392"/>
    </location>
</feature>
<comment type="caution">
    <text evidence="17">The sequence shown here is derived from an EMBL/GenBank/DDBJ whole genome shotgun (WGS) entry which is preliminary data.</text>
</comment>
<keyword evidence="12" id="KW-1015">Disulfide bond</keyword>
<feature type="compositionally biased region" description="Basic residues" evidence="15">
    <location>
        <begin position="542"/>
        <end position="552"/>
    </location>
</feature>
<evidence type="ECO:0000256" key="16">
    <source>
        <dbReference type="SAM" id="Phobius"/>
    </source>
</evidence>
<feature type="transmembrane region" description="Helical" evidence="16">
    <location>
        <begin position="333"/>
        <end position="357"/>
    </location>
</feature>
<feature type="region of interest" description="Disordered" evidence="15">
    <location>
        <begin position="477"/>
        <end position="572"/>
    </location>
</feature>
<keyword evidence="8" id="KW-0769">Symport</keyword>
<dbReference type="PANTHER" id="PTHR11616:SF320">
    <property type="entry name" value="SODIUM-DEPENDENT NORADRENALINE TRANSPORTER"/>
    <property type="match status" value="1"/>
</dbReference>
<keyword evidence="13" id="KW-0325">Glycoprotein</keyword>
<feature type="compositionally biased region" description="Basic residues" evidence="15">
    <location>
        <begin position="1040"/>
        <end position="1057"/>
    </location>
</feature>
<feature type="transmembrane region" description="Helical" evidence="16">
    <location>
        <begin position="261"/>
        <end position="282"/>
    </location>
</feature>
<dbReference type="GO" id="GO:0046872">
    <property type="term" value="F:metal ion binding"/>
    <property type="evidence" value="ECO:0007669"/>
    <property type="project" value="UniProtKB-KW"/>
</dbReference>
<feature type="transmembrane region" description="Helical" evidence="16">
    <location>
        <begin position="50"/>
        <end position="71"/>
    </location>
</feature>
<feature type="compositionally biased region" description="Low complexity" evidence="15">
    <location>
        <begin position="945"/>
        <end position="966"/>
    </location>
</feature>
<evidence type="ECO:0000256" key="10">
    <source>
        <dbReference type="ARBA" id="ARBA00023053"/>
    </source>
</evidence>
<dbReference type="AlphaFoldDB" id="A0AAQ4FIP2"/>
<feature type="compositionally biased region" description="Low complexity" evidence="15">
    <location>
        <begin position="839"/>
        <end position="849"/>
    </location>
</feature>
<organism evidence="17 18">
    <name type="scientific">Amblyomma americanum</name>
    <name type="common">Lone star tick</name>
    <dbReference type="NCBI Taxonomy" id="6943"/>
    <lineage>
        <taxon>Eukaryota</taxon>
        <taxon>Metazoa</taxon>
        <taxon>Ecdysozoa</taxon>
        <taxon>Arthropoda</taxon>
        <taxon>Chelicerata</taxon>
        <taxon>Arachnida</taxon>
        <taxon>Acari</taxon>
        <taxon>Parasitiformes</taxon>
        <taxon>Ixodida</taxon>
        <taxon>Ixodoidea</taxon>
        <taxon>Ixodidae</taxon>
        <taxon>Amblyomminae</taxon>
        <taxon>Amblyomma</taxon>
    </lineage>
</organism>
<keyword evidence="5 16" id="KW-0812">Transmembrane</keyword>
<keyword evidence="6 14" id="KW-0479">Metal-binding</keyword>
<evidence type="ECO:0000256" key="14">
    <source>
        <dbReference type="PIRSR" id="PIRSR600175-1"/>
    </source>
</evidence>
<feature type="region of interest" description="Disordered" evidence="15">
    <location>
        <begin position="1"/>
        <end position="23"/>
    </location>
</feature>
<keyword evidence="18" id="KW-1185">Reference proteome</keyword>
<keyword evidence="11 16" id="KW-0472">Membrane</keyword>
<feature type="region of interest" description="Disordered" evidence="15">
    <location>
        <begin position="669"/>
        <end position="729"/>
    </location>
</feature>
<evidence type="ECO:0000256" key="2">
    <source>
        <dbReference type="ARBA" id="ARBA00006459"/>
    </source>
</evidence>
<protein>
    <submittedName>
        <fullName evidence="17">Uncharacterized protein</fullName>
    </submittedName>
</protein>
<feature type="transmembrane region" description="Helical" evidence="16">
    <location>
        <begin position="91"/>
        <end position="111"/>
    </location>
</feature>
<keyword evidence="3" id="KW-0813">Transport</keyword>
<dbReference type="EMBL" id="JARKHS020002291">
    <property type="protein sequence ID" value="KAK8786916.1"/>
    <property type="molecule type" value="Genomic_DNA"/>
</dbReference>
<name>A0AAQ4FIP2_AMBAM</name>
<dbReference type="SUPFAM" id="SSF161070">
    <property type="entry name" value="SNF-like"/>
    <property type="match status" value="1"/>
</dbReference>
<keyword evidence="9 16" id="KW-1133">Transmembrane helix</keyword>
<evidence type="ECO:0000256" key="11">
    <source>
        <dbReference type="ARBA" id="ARBA00023136"/>
    </source>
</evidence>
<keyword evidence="4" id="KW-1003">Cell membrane</keyword>
<accession>A0AAQ4FIP2</accession>
<feature type="compositionally biased region" description="Basic residues" evidence="15">
    <location>
        <begin position="1189"/>
        <end position="1200"/>
    </location>
</feature>
<keyword evidence="10 14" id="KW-0915">Sodium</keyword>
<feature type="transmembrane region" description="Helical" evidence="16">
    <location>
        <begin position="237"/>
        <end position="255"/>
    </location>
</feature>
<comment type="subcellular location">
    <subcellularLocation>
        <location evidence="1">Cell membrane</location>
        <topology evidence="1">Multi-pass membrane protein</topology>
    </subcellularLocation>
</comment>
<comment type="similarity">
    <text evidence="2">Belongs to the sodium:neurotransmitter symporter (SNF) (TC 2.A.22) family.</text>
</comment>
<dbReference type="GO" id="GO:0051583">
    <property type="term" value="P:dopamine uptake involved in synaptic transmission"/>
    <property type="evidence" value="ECO:0007669"/>
    <property type="project" value="TreeGrafter"/>
</dbReference>
<gene>
    <name evidence="17" type="ORF">V5799_023309</name>
</gene>
<feature type="compositionally biased region" description="Basic and acidic residues" evidence="15">
    <location>
        <begin position="968"/>
        <end position="993"/>
    </location>
</feature>
<dbReference type="GO" id="GO:0032809">
    <property type="term" value="C:neuronal cell body membrane"/>
    <property type="evidence" value="ECO:0007669"/>
    <property type="project" value="TreeGrafter"/>
</dbReference>
<feature type="transmembrane region" description="Helical" evidence="16">
    <location>
        <begin position="404"/>
        <end position="430"/>
    </location>
</feature>
<feature type="compositionally biased region" description="Basic and acidic residues" evidence="15">
    <location>
        <begin position="1210"/>
        <end position="1220"/>
    </location>
</feature>
<feature type="compositionally biased region" description="Polar residues" evidence="15">
    <location>
        <begin position="7"/>
        <end position="23"/>
    </location>
</feature>
<feature type="compositionally biased region" description="Low complexity" evidence="15">
    <location>
        <begin position="883"/>
        <end position="892"/>
    </location>
</feature>
<feature type="compositionally biased region" description="Basic and acidic residues" evidence="15">
    <location>
        <begin position="522"/>
        <end position="541"/>
    </location>
</feature>
<feature type="compositionally biased region" description="Low complexity" evidence="15">
    <location>
        <begin position="915"/>
        <end position="926"/>
    </location>
</feature>
<dbReference type="GO" id="GO:0042734">
    <property type="term" value="C:presynaptic membrane"/>
    <property type="evidence" value="ECO:0007669"/>
    <property type="project" value="TreeGrafter"/>
</dbReference>
<feature type="compositionally biased region" description="Polar residues" evidence="15">
    <location>
        <begin position="669"/>
        <end position="680"/>
    </location>
</feature>
<feature type="region of interest" description="Disordered" evidence="15">
    <location>
        <begin position="749"/>
        <end position="1064"/>
    </location>
</feature>
<sequence>MDESTEESQSSPDDVATQSPGTYQSRTHKLATLFMMTAGGTNAAMFPMMFIFFGGMPFLVAYLTLLATVAMPMMQLESNLAQFAGDGNCGIFTTVPLFFGTGYALTLYVLLRVVADTVPLSDVLVQMAGMTDTFAWGGGQCPGGWSANNRTCYTIRKGSTLCRTVRSRLSGSFQRQALGEGLPLLRGDLVVLVPSKAYRHEATNCTPDLYTPAPGYDFRRQHSWVEQSFENIRAQPLLCIAALWLLVFAIAHRGFVGIKSFFYVVLSLHITTTLMLLTRGVMLDGSTRGLSMFFHADWTHILNIEARSNFIVSITPQAISLAMDPDFWSQVHLLWLISMMLPKFLIVPDIIIEVLSASHPSILLHRGAVHFYICTLMFVISIVVCSPTLMWVKAAFTAWESYPIGLNLVIAWFEMVELSFIPVFAIVFLVCTKMKLMNSLDPLPTWTPLSWEDAMVYRQLVLVEDFDHLTTKAALEKTSLPASQGEAAPEAERKHSHKERLSPTSKSTSEHFATHQYVPSDPAKRDGSPADWRDDSSEEAFRRKKSKKKRASQKVIPESGTTHVSQRISSLRRLASRTRDAIIKPKKSAAIAASSAALVPSAPIIPPPAVGIPEVEYNAKPPPANNAQNNSGESFDNHDFVIDSAAEHFQMAPVTSVGSLALKQPAQQDIPSLKSVSSNRDTARKVPTQPRATEGLEPSVRDGRPDPLAAPRQDPKLAVPHKGTGYVPAPASLAVHDDELAAPERAIKRPLDDSQAQKSSVPAQIPPDKQAVQGRPEENAPLKQTMHGAPVKTPSEGRRSASKKSSSRKHSSSLKSSSSSQKAPSFAAADAKTLPQPAPSSMPSAAALSGGTTAPPSSVKSTSDKVGRQSKIKQPANKKAHASDASSSDKPSGGQAEEYQKLVTKIAPGEHRSSAEAAPAADIAPAGKICDQSTSGERPATSYGAEPASDAASRAKAAARASSSEAVTLRDKCEAVAKGHPEKRKTVPKKEAQQRGMNAVGFSTAHQDAGSPSQPPTSQSDFSTTRKSSSARTTNFLRKLVAHRPRWNRGRHSKRHLGASTDADAETSAAAATAGSAGTLKLTPNYPSLASLGTHFTVQRYTSHVPMPVPNQQQDTAAPVSGWSLPYAPVPPTSHQVATEAMPRSLTSLAPETHVAAAAGKDDAAAPEAAASLATHRAKEQPDTTSKTGGHRKRRKRSKKHPDASSSESAENRERGLAGQ</sequence>
<evidence type="ECO:0000256" key="13">
    <source>
        <dbReference type="ARBA" id="ARBA00023180"/>
    </source>
</evidence>
<evidence type="ECO:0000256" key="4">
    <source>
        <dbReference type="ARBA" id="ARBA00022475"/>
    </source>
</evidence>
<feature type="compositionally biased region" description="Low complexity" evidence="15">
    <location>
        <begin position="813"/>
        <end position="829"/>
    </location>
</feature>
<evidence type="ECO:0000256" key="1">
    <source>
        <dbReference type="ARBA" id="ARBA00004651"/>
    </source>
</evidence>
<feature type="compositionally biased region" description="Polar residues" evidence="15">
    <location>
        <begin position="850"/>
        <end position="861"/>
    </location>
</feature>
<feature type="compositionally biased region" description="Basic residues" evidence="15">
    <location>
        <begin position="800"/>
        <end position="812"/>
    </location>
</feature>
<evidence type="ECO:0000256" key="8">
    <source>
        <dbReference type="ARBA" id="ARBA00022847"/>
    </source>
</evidence>
<evidence type="ECO:0000256" key="6">
    <source>
        <dbReference type="ARBA" id="ARBA00022723"/>
    </source>
</evidence>
<feature type="compositionally biased region" description="Polar residues" evidence="15">
    <location>
        <begin position="559"/>
        <end position="569"/>
    </location>
</feature>